<protein>
    <submittedName>
        <fullName evidence="2">Uncharacterized protein</fullName>
    </submittedName>
</protein>
<proteinExistence type="predicted"/>
<reference evidence="2" key="1">
    <citation type="submission" date="2021-01" db="EMBL/GenBank/DDBJ databases">
        <title>Whole genome shotgun sequence of Rhizocola hellebori NBRC 109834.</title>
        <authorList>
            <person name="Komaki H."/>
            <person name="Tamura T."/>
        </authorList>
    </citation>
    <scope>NUCLEOTIDE SEQUENCE</scope>
    <source>
        <strain evidence="2">NBRC 109834</strain>
    </source>
</reference>
<keyword evidence="3" id="KW-1185">Reference proteome</keyword>
<accession>A0A8J3Q4L6</accession>
<dbReference type="EMBL" id="BONY01000009">
    <property type="protein sequence ID" value="GIH03858.1"/>
    <property type="molecule type" value="Genomic_DNA"/>
</dbReference>
<feature type="transmembrane region" description="Helical" evidence="1">
    <location>
        <begin position="53"/>
        <end position="76"/>
    </location>
</feature>
<comment type="caution">
    <text evidence="2">The sequence shown here is derived from an EMBL/GenBank/DDBJ whole genome shotgun (WGS) entry which is preliminary data.</text>
</comment>
<feature type="transmembrane region" description="Helical" evidence="1">
    <location>
        <begin position="21"/>
        <end position="46"/>
    </location>
</feature>
<evidence type="ECO:0000313" key="2">
    <source>
        <dbReference type="EMBL" id="GIH03858.1"/>
    </source>
</evidence>
<organism evidence="2 3">
    <name type="scientific">Rhizocola hellebori</name>
    <dbReference type="NCBI Taxonomy" id="1392758"/>
    <lineage>
        <taxon>Bacteria</taxon>
        <taxon>Bacillati</taxon>
        <taxon>Actinomycetota</taxon>
        <taxon>Actinomycetes</taxon>
        <taxon>Micromonosporales</taxon>
        <taxon>Micromonosporaceae</taxon>
        <taxon>Rhizocola</taxon>
    </lineage>
</organism>
<name>A0A8J3Q4L6_9ACTN</name>
<dbReference type="AlphaFoldDB" id="A0A8J3Q4L6"/>
<keyword evidence="1" id="KW-1133">Transmembrane helix</keyword>
<evidence type="ECO:0000313" key="3">
    <source>
        <dbReference type="Proteomes" id="UP000612899"/>
    </source>
</evidence>
<dbReference type="Proteomes" id="UP000612899">
    <property type="component" value="Unassembled WGS sequence"/>
</dbReference>
<evidence type="ECO:0000256" key="1">
    <source>
        <dbReference type="SAM" id="Phobius"/>
    </source>
</evidence>
<sequence length="151" mass="15711">MAAGASGSAGVPGPGMLLGEVLAPAVAAIGVWLAGMLALVAVSGVLTARAPGVVAVPVVTVLAYVVLSAATGAFALTLRTFESSMWAWSPLWYPIALTGGEGMEYVRVWPAYDNTKFFPQVLTLLTVFVLAWRRPRSRADVPADPKDLVVA</sequence>
<gene>
    <name evidence="2" type="ORF">Rhe02_19250</name>
</gene>
<keyword evidence="1" id="KW-0812">Transmembrane</keyword>
<keyword evidence="1" id="KW-0472">Membrane</keyword>